<dbReference type="EMBL" id="MLCO01000225">
    <property type="protein sequence ID" value="ONG49519.1"/>
    <property type="molecule type" value="Genomic_DNA"/>
</dbReference>
<dbReference type="GO" id="GO:0015658">
    <property type="term" value="F:branched-chain amino acid transmembrane transporter activity"/>
    <property type="evidence" value="ECO:0007669"/>
    <property type="project" value="TreeGrafter"/>
</dbReference>
<evidence type="ECO:0000256" key="2">
    <source>
        <dbReference type="ARBA" id="ARBA00022448"/>
    </source>
</evidence>
<keyword evidence="5" id="KW-0029">Amino-acid transport</keyword>
<dbReference type="GO" id="GO:0005524">
    <property type="term" value="F:ATP binding"/>
    <property type="evidence" value="ECO:0007669"/>
    <property type="project" value="UniProtKB-KW"/>
</dbReference>
<evidence type="ECO:0000313" key="8">
    <source>
        <dbReference type="Proteomes" id="UP000188879"/>
    </source>
</evidence>
<name>A0A1V2H039_9PROT</name>
<dbReference type="RefSeq" id="WP_076959215.1">
    <property type="nucleotide sequence ID" value="NZ_MLCO01000225.1"/>
</dbReference>
<dbReference type="CDD" id="cd03224">
    <property type="entry name" value="ABC_TM1139_LivF_branched"/>
    <property type="match status" value="1"/>
</dbReference>
<dbReference type="SUPFAM" id="SSF52540">
    <property type="entry name" value="P-loop containing nucleoside triphosphate hydrolases"/>
    <property type="match status" value="1"/>
</dbReference>
<gene>
    <name evidence="7" type="primary">livF</name>
    <name evidence="7" type="ORF">BKE38_20815</name>
</gene>
<dbReference type="AlphaFoldDB" id="A0A1V2H039"/>
<dbReference type="GO" id="GO:0015807">
    <property type="term" value="P:L-amino acid transport"/>
    <property type="evidence" value="ECO:0007669"/>
    <property type="project" value="TreeGrafter"/>
</dbReference>
<dbReference type="SMART" id="SM00382">
    <property type="entry name" value="AAA"/>
    <property type="match status" value="1"/>
</dbReference>
<accession>A0A1V2H039</accession>
<evidence type="ECO:0000259" key="6">
    <source>
        <dbReference type="PROSITE" id="PS50893"/>
    </source>
</evidence>
<evidence type="ECO:0000313" key="7">
    <source>
        <dbReference type="EMBL" id="ONG49519.1"/>
    </source>
</evidence>
<dbReference type="PROSITE" id="PS50893">
    <property type="entry name" value="ABC_TRANSPORTER_2"/>
    <property type="match status" value="1"/>
</dbReference>
<dbReference type="InterPro" id="IPR003439">
    <property type="entry name" value="ABC_transporter-like_ATP-bd"/>
</dbReference>
<keyword evidence="8" id="KW-1185">Reference proteome</keyword>
<evidence type="ECO:0000256" key="4">
    <source>
        <dbReference type="ARBA" id="ARBA00022840"/>
    </source>
</evidence>
<sequence length="241" mass="26060">MPSDAVPLLEISSLSARYDAGEVLQDISLTMHPQEFLCIIGANTAGKSTLLRCISRLVPRARGSIRFHGQELMDQPAHAIPGLGIAHVPEGRHVFPGMTVEENLCLGAFAIRHRPGLAGRLEAVYALFPRLAERRRQRAGTLSGGEQQMVAIGRAMMLEPRLLILDEPSHGLAPIIVEELHRALVDIHARGTSVLLVEQNTALALSVAGRGYVLEAGRVVLEGAARSLAQDPRVREAYLGL</sequence>
<dbReference type="Gene3D" id="3.40.50.300">
    <property type="entry name" value="P-loop containing nucleotide triphosphate hydrolases"/>
    <property type="match status" value="1"/>
</dbReference>
<dbReference type="PANTHER" id="PTHR43820:SF4">
    <property type="entry name" value="HIGH-AFFINITY BRANCHED-CHAIN AMINO ACID TRANSPORT ATP-BINDING PROTEIN LIVF"/>
    <property type="match status" value="1"/>
</dbReference>
<dbReference type="InterPro" id="IPR003593">
    <property type="entry name" value="AAA+_ATPase"/>
</dbReference>
<reference evidence="7 8" key="1">
    <citation type="submission" date="2016-10" db="EMBL/GenBank/DDBJ databases">
        <title>Draft Genome sequence of Roseomonas sp. strain M3.</title>
        <authorList>
            <person name="Subhash Y."/>
            <person name="Lee S."/>
        </authorList>
    </citation>
    <scope>NUCLEOTIDE SEQUENCE [LARGE SCALE GENOMIC DNA]</scope>
    <source>
        <strain evidence="7 8">M3</strain>
    </source>
</reference>
<keyword evidence="4 7" id="KW-0067">ATP-binding</keyword>
<dbReference type="PANTHER" id="PTHR43820">
    <property type="entry name" value="HIGH-AFFINITY BRANCHED-CHAIN AMINO ACID TRANSPORT ATP-BINDING PROTEIN LIVF"/>
    <property type="match status" value="1"/>
</dbReference>
<dbReference type="Proteomes" id="UP000188879">
    <property type="component" value="Unassembled WGS sequence"/>
</dbReference>
<dbReference type="PROSITE" id="PS00211">
    <property type="entry name" value="ABC_TRANSPORTER_1"/>
    <property type="match status" value="1"/>
</dbReference>
<evidence type="ECO:0000256" key="5">
    <source>
        <dbReference type="ARBA" id="ARBA00022970"/>
    </source>
</evidence>
<keyword evidence="2" id="KW-0813">Transport</keyword>
<comment type="caution">
    <text evidence="7">The sequence shown here is derived from an EMBL/GenBank/DDBJ whole genome shotgun (WGS) entry which is preliminary data.</text>
</comment>
<dbReference type="InterPro" id="IPR017871">
    <property type="entry name" value="ABC_transporter-like_CS"/>
</dbReference>
<keyword evidence="3" id="KW-0547">Nucleotide-binding</keyword>
<evidence type="ECO:0000256" key="3">
    <source>
        <dbReference type="ARBA" id="ARBA00022741"/>
    </source>
</evidence>
<dbReference type="InterPro" id="IPR052156">
    <property type="entry name" value="BCAA_Transport_ATP-bd_LivF"/>
</dbReference>
<dbReference type="GO" id="GO:0016887">
    <property type="term" value="F:ATP hydrolysis activity"/>
    <property type="evidence" value="ECO:0007669"/>
    <property type="project" value="InterPro"/>
</dbReference>
<dbReference type="InterPro" id="IPR027417">
    <property type="entry name" value="P-loop_NTPase"/>
</dbReference>
<proteinExistence type="inferred from homology"/>
<dbReference type="Pfam" id="PF00005">
    <property type="entry name" value="ABC_tran"/>
    <property type="match status" value="1"/>
</dbReference>
<protein>
    <submittedName>
        <fullName evidence="7">Branched-chain amino acid ABC transporter ATP-binding protein</fullName>
    </submittedName>
</protein>
<evidence type="ECO:0000256" key="1">
    <source>
        <dbReference type="ARBA" id="ARBA00005417"/>
    </source>
</evidence>
<feature type="domain" description="ABC transporter" evidence="6">
    <location>
        <begin position="9"/>
        <end position="241"/>
    </location>
</feature>
<organism evidence="7 8">
    <name type="scientific">Teichococcus deserti</name>
    <dbReference type="NCBI Taxonomy" id="1817963"/>
    <lineage>
        <taxon>Bacteria</taxon>
        <taxon>Pseudomonadati</taxon>
        <taxon>Pseudomonadota</taxon>
        <taxon>Alphaproteobacteria</taxon>
        <taxon>Acetobacterales</taxon>
        <taxon>Roseomonadaceae</taxon>
        <taxon>Roseomonas</taxon>
    </lineage>
</organism>
<comment type="similarity">
    <text evidence="1">Belongs to the ABC transporter superfamily.</text>
</comment>